<keyword evidence="1" id="KW-0812">Transmembrane</keyword>
<accession>A0A8S3RGU8</accession>
<dbReference type="EMBL" id="CAJPWZ010000943">
    <property type="protein sequence ID" value="CAG2204297.1"/>
    <property type="molecule type" value="Genomic_DNA"/>
</dbReference>
<evidence type="ECO:0000313" key="2">
    <source>
        <dbReference type="EMBL" id="CAG2204297.1"/>
    </source>
</evidence>
<gene>
    <name evidence="2" type="ORF">MEDL_18770</name>
</gene>
<reference evidence="2" key="1">
    <citation type="submission" date="2021-03" db="EMBL/GenBank/DDBJ databases">
        <authorList>
            <person name="Bekaert M."/>
        </authorList>
    </citation>
    <scope>NUCLEOTIDE SEQUENCE</scope>
</reference>
<name>A0A8S3RGU8_MYTED</name>
<keyword evidence="1" id="KW-1133">Transmembrane helix</keyword>
<evidence type="ECO:0000313" key="3">
    <source>
        <dbReference type="Proteomes" id="UP000683360"/>
    </source>
</evidence>
<keyword evidence="3" id="KW-1185">Reference proteome</keyword>
<feature type="transmembrane region" description="Helical" evidence="1">
    <location>
        <begin position="491"/>
        <end position="512"/>
    </location>
</feature>
<organism evidence="2 3">
    <name type="scientific">Mytilus edulis</name>
    <name type="common">Blue mussel</name>
    <dbReference type="NCBI Taxonomy" id="6550"/>
    <lineage>
        <taxon>Eukaryota</taxon>
        <taxon>Metazoa</taxon>
        <taxon>Spiralia</taxon>
        <taxon>Lophotrochozoa</taxon>
        <taxon>Mollusca</taxon>
        <taxon>Bivalvia</taxon>
        <taxon>Autobranchia</taxon>
        <taxon>Pteriomorphia</taxon>
        <taxon>Mytilida</taxon>
        <taxon>Mytiloidea</taxon>
        <taxon>Mytilidae</taxon>
        <taxon>Mytilinae</taxon>
        <taxon>Mytilus</taxon>
    </lineage>
</organism>
<dbReference type="OrthoDB" id="6077750at2759"/>
<dbReference type="AlphaFoldDB" id="A0A8S3RGU8"/>
<comment type="caution">
    <text evidence="2">The sequence shown here is derived from an EMBL/GenBank/DDBJ whole genome shotgun (WGS) entry which is preliminary data.</text>
</comment>
<keyword evidence="1" id="KW-0472">Membrane</keyword>
<sequence>MVRVNAPKRWVKSLTNLRQELVKLNVTHNTITDMFQECRSLLRKSKRSIIPVVGKILGFLFGTVSEQDLDSIRSNVNMLAKNQQKMVHVLRESLTILNISRSDIAENRNSINDLFIAFNELYVDFKNFTRAVKERIFQIERHVMINSITEGLSRLVTQAQFYISHLQMQLNMLSLGHLSPSVISPKNLRKLLIGINSKLPPGIMLPSDPITKLWDYYQILSCHTVLDNNRIFVVLSVPLIDYNSNFEIFKPFNLPIPINLNLQVDSTKSMLAYSNLEAKALGVNAKRTEYILLNNDELNKCIHPIRNFCDIRSPVYRINLSKFCIVALFRNDVKLIENNCHNTIKINAILPMAEYLSSGTWIIVIAKPLRMSINCGPNIRAVEKIMKPPIDLLTLEVGCSANNDQLTLLPYYQLESKLNIDEPFAKFMKNYNNTCVKMWKHLYDSIPENQSRPLLKALKGIETLSMDSLVQKLKGDNKMPDLQKRESTFPIWVYIVLTVAILIIAYGVGTNLKHWLAKTFIRARQNLTKPDEEVAGFTDETQSVVTATEDGQSKPLSFIKGLRQKSKRKRYTSLSNRTPQYTYICNKEPEELSLENRLLRINRMPTLGNIPETVHEVESEQ</sequence>
<evidence type="ECO:0000256" key="1">
    <source>
        <dbReference type="SAM" id="Phobius"/>
    </source>
</evidence>
<evidence type="ECO:0008006" key="4">
    <source>
        <dbReference type="Google" id="ProtNLM"/>
    </source>
</evidence>
<proteinExistence type="predicted"/>
<protein>
    <recommendedName>
        <fullName evidence="4">Envelope fusion protein</fullName>
    </recommendedName>
</protein>
<dbReference type="Proteomes" id="UP000683360">
    <property type="component" value="Unassembled WGS sequence"/>
</dbReference>